<sequence>NLTGTPTTTYPPARSPTSTSGGNGSTPAMFPGAATQLLGDRALWIDGNSKPHQREDSSTCIADVIASNFIEPVSAVEGSDGSWRGGGVSMRMQ</sequence>
<reference evidence="2" key="1">
    <citation type="journal article" date="2019" name="Sci. Rep.">
        <title>Draft genome of Tanacetum cinerariifolium, the natural source of mosquito coil.</title>
        <authorList>
            <person name="Yamashiro T."/>
            <person name="Shiraishi A."/>
            <person name="Satake H."/>
            <person name="Nakayama K."/>
        </authorList>
    </citation>
    <scope>NUCLEOTIDE SEQUENCE</scope>
</reference>
<protein>
    <submittedName>
        <fullName evidence="2">Uncharacterized protein</fullName>
    </submittedName>
</protein>
<feature type="compositionally biased region" description="Polar residues" evidence="1">
    <location>
        <begin position="1"/>
        <end position="10"/>
    </location>
</feature>
<evidence type="ECO:0000256" key="1">
    <source>
        <dbReference type="SAM" id="MobiDB-lite"/>
    </source>
</evidence>
<comment type="caution">
    <text evidence="2">The sequence shown here is derived from an EMBL/GenBank/DDBJ whole genome shotgun (WGS) entry which is preliminary data.</text>
</comment>
<proteinExistence type="predicted"/>
<evidence type="ECO:0000313" key="2">
    <source>
        <dbReference type="EMBL" id="GFD22575.1"/>
    </source>
</evidence>
<organism evidence="2">
    <name type="scientific">Tanacetum cinerariifolium</name>
    <name type="common">Dalmatian daisy</name>
    <name type="synonym">Chrysanthemum cinerariifolium</name>
    <dbReference type="NCBI Taxonomy" id="118510"/>
    <lineage>
        <taxon>Eukaryota</taxon>
        <taxon>Viridiplantae</taxon>
        <taxon>Streptophyta</taxon>
        <taxon>Embryophyta</taxon>
        <taxon>Tracheophyta</taxon>
        <taxon>Spermatophyta</taxon>
        <taxon>Magnoliopsida</taxon>
        <taxon>eudicotyledons</taxon>
        <taxon>Gunneridae</taxon>
        <taxon>Pentapetalae</taxon>
        <taxon>asterids</taxon>
        <taxon>campanulids</taxon>
        <taxon>Asterales</taxon>
        <taxon>Asteraceae</taxon>
        <taxon>Asteroideae</taxon>
        <taxon>Anthemideae</taxon>
        <taxon>Anthemidinae</taxon>
        <taxon>Tanacetum</taxon>
    </lineage>
</organism>
<dbReference type="AlphaFoldDB" id="A0A699UHV6"/>
<feature type="region of interest" description="Disordered" evidence="1">
    <location>
        <begin position="1"/>
        <end position="32"/>
    </location>
</feature>
<name>A0A699UHV6_TANCI</name>
<dbReference type="EMBL" id="BKCJ011338307">
    <property type="protein sequence ID" value="GFD22575.1"/>
    <property type="molecule type" value="Genomic_DNA"/>
</dbReference>
<gene>
    <name evidence="2" type="ORF">Tci_894544</name>
</gene>
<accession>A0A699UHV6</accession>
<feature type="non-terminal residue" evidence="2">
    <location>
        <position position="1"/>
    </location>
</feature>